<keyword evidence="2" id="KW-0862">Zinc</keyword>
<evidence type="ECO:0000313" key="7">
    <source>
        <dbReference type="Proteomes" id="UP000308768"/>
    </source>
</evidence>
<keyword evidence="1" id="KW-0479">Metal-binding</keyword>
<protein>
    <recommendedName>
        <fullName evidence="8">Transcription factor domain-containing protein</fullName>
    </recommendedName>
</protein>
<evidence type="ECO:0008006" key="8">
    <source>
        <dbReference type="Google" id="ProtNLM"/>
    </source>
</evidence>
<evidence type="ECO:0000256" key="4">
    <source>
        <dbReference type="ARBA" id="ARBA00023163"/>
    </source>
</evidence>
<dbReference type="Proteomes" id="UP000308768">
    <property type="component" value="Unassembled WGS sequence"/>
</dbReference>
<sequence length="327" mass="36409">MALLVSPLMSYAEISLPLPAPQDLWLAPNAVQWKALYFAKFIDTPVRLPSLVECLNDLELLETFKQFIDEQISSTAILYGAWGLVWEYRQLSSVLKGQSRQWDSTLVMTSRYQDLTKLLQHIAIGSTGYSPLVLELTLMHLHMSLEDVQLLAGLEGPEEARRVRPVLRDWVKTVASRRAVWHAGQVIRAAKSLPSQALRDFHVIAVYHASLALWAYGLALDGNPTLPSHTVASPAHSATQEQPLWLDGFETTNVQRFIALNRGSPSLRALENTAKTAELKNPKAVMDVVLDILSHNYDIMDGPKPPLVENLMKLMVLLRDATTGSNG</sequence>
<evidence type="ECO:0000313" key="6">
    <source>
        <dbReference type="EMBL" id="TKA76330.1"/>
    </source>
</evidence>
<dbReference type="EMBL" id="NAJN01000243">
    <property type="protein sequence ID" value="TKA76330.1"/>
    <property type="molecule type" value="Genomic_DNA"/>
</dbReference>
<proteinExistence type="predicted"/>
<name>A0A4U0XH45_9PEZI</name>
<dbReference type="AlphaFoldDB" id="A0A4U0XH45"/>
<gene>
    <name evidence="6" type="ORF">B0A49_02687</name>
</gene>
<keyword evidence="7" id="KW-1185">Reference proteome</keyword>
<dbReference type="OrthoDB" id="3899488at2759"/>
<organism evidence="6 7">
    <name type="scientific">Cryomyces minteri</name>
    <dbReference type="NCBI Taxonomy" id="331657"/>
    <lineage>
        <taxon>Eukaryota</taxon>
        <taxon>Fungi</taxon>
        <taxon>Dikarya</taxon>
        <taxon>Ascomycota</taxon>
        <taxon>Pezizomycotina</taxon>
        <taxon>Dothideomycetes</taxon>
        <taxon>Dothideomycetes incertae sedis</taxon>
        <taxon>Cryomyces</taxon>
    </lineage>
</organism>
<dbReference type="PANTHER" id="PTHR47660">
    <property type="entry name" value="TRANSCRIPTION FACTOR WITH C2H2 AND ZN(2)-CYS(6) DNA BINDING DOMAIN (EUROFUNG)-RELATED-RELATED"/>
    <property type="match status" value="1"/>
</dbReference>
<dbReference type="GO" id="GO:0046872">
    <property type="term" value="F:metal ion binding"/>
    <property type="evidence" value="ECO:0007669"/>
    <property type="project" value="UniProtKB-KW"/>
</dbReference>
<reference evidence="6 7" key="1">
    <citation type="submission" date="2017-03" db="EMBL/GenBank/DDBJ databases">
        <title>Genomes of endolithic fungi from Antarctica.</title>
        <authorList>
            <person name="Coleine C."/>
            <person name="Masonjones S."/>
            <person name="Stajich J.E."/>
        </authorList>
    </citation>
    <scope>NUCLEOTIDE SEQUENCE [LARGE SCALE GENOMIC DNA]</scope>
    <source>
        <strain evidence="6 7">CCFEE 5187</strain>
    </source>
</reference>
<evidence type="ECO:0000256" key="1">
    <source>
        <dbReference type="ARBA" id="ARBA00022723"/>
    </source>
</evidence>
<comment type="caution">
    <text evidence="6">The sequence shown here is derived from an EMBL/GenBank/DDBJ whole genome shotgun (WGS) entry which is preliminary data.</text>
</comment>
<dbReference type="PANTHER" id="PTHR47660:SF2">
    <property type="entry name" value="TRANSCRIPTION FACTOR WITH C2H2 AND ZN(2)-CYS(6) DNA BINDING DOMAIN (EUROFUNG)"/>
    <property type="match status" value="1"/>
</dbReference>
<evidence type="ECO:0000256" key="3">
    <source>
        <dbReference type="ARBA" id="ARBA00023015"/>
    </source>
</evidence>
<dbReference type="STRING" id="331657.A0A4U0XH45"/>
<accession>A0A4U0XH45</accession>
<keyword evidence="5" id="KW-0539">Nucleus</keyword>
<keyword evidence="4" id="KW-0804">Transcription</keyword>
<evidence type="ECO:0000256" key="2">
    <source>
        <dbReference type="ARBA" id="ARBA00022833"/>
    </source>
</evidence>
<keyword evidence="3" id="KW-0805">Transcription regulation</keyword>
<evidence type="ECO:0000256" key="5">
    <source>
        <dbReference type="ARBA" id="ARBA00023242"/>
    </source>
</evidence>